<keyword evidence="8 12" id="KW-0560">Oxidoreductase</keyword>
<comment type="pathway">
    <text evidence="12">Amino-acid biosynthesis; L-methionine biosynthesis via salvage pathway; L-methionine from S-methyl-5-thio-alpha-D-ribose 1-phosphate: step 5/6.</text>
</comment>
<keyword evidence="11 12" id="KW-0539">Nucleus</keyword>
<evidence type="ECO:0000256" key="8">
    <source>
        <dbReference type="ARBA" id="ARBA00023002"/>
    </source>
</evidence>
<keyword evidence="9 12" id="KW-0408">Iron</keyword>
<dbReference type="GO" id="GO:0010309">
    <property type="term" value="F:acireductone dioxygenase [iron(II)-requiring] activity"/>
    <property type="evidence" value="ECO:0007669"/>
    <property type="project" value="UniProtKB-UniRule"/>
</dbReference>
<comment type="function">
    <text evidence="12">Catalyzes 2 different reactions between oxygen and the acireductone 1,2-dihydroxy-3-keto-5-methylthiopentene (DHK-MTPene) depending upon the metal bound in the active site. Fe-containing acireductone dioxygenase (Fe-ARD) produces formate and 2-keto-4-methylthiobutyrate (KMTB), the alpha-ketoacid precursor of methionine in the methionine recycle pathway. Ni-containing acireductone dioxygenase (Ni-ARD) produces methylthiopropionate, carbon monoxide and formate, and does not lie on the methionine recycle pathway.</text>
</comment>
<evidence type="ECO:0000313" key="15">
    <source>
        <dbReference type="EMBL" id="CAE6196095.1"/>
    </source>
</evidence>
<evidence type="ECO:0000256" key="10">
    <source>
        <dbReference type="ARBA" id="ARBA00023167"/>
    </source>
</evidence>
<feature type="binding site" evidence="12">
    <location>
        <position position="437"/>
    </location>
    <ligand>
        <name>Ni(2+)</name>
        <dbReference type="ChEBI" id="CHEBI:49786"/>
        <note>for nickel-dependent acireductone dioxygenase activity</note>
    </ligand>
</feature>
<dbReference type="GO" id="GO:0010308">
    <property type="term" value="F:acireductone dioxygenase (Ni2+-requiring) activity"/>
    <property type="evidence" value="ECO:0007669"/>
    <property type="project" value="UniProtKB-UniRule"/>
</dbReference>
<evidence type="ECO:0000256" key="12">
    <source>
        <dbReference type="HAMAP-Rule" id="MF_03154"/>
    </source>
</evidence>
<evidence type="ECO:0000259" key="14">
    <source>
        <dbReference type="PROSITE" id="PS51320"/>
    </source>
</evidence>
<comment type="cofactor">
    <cofactor evidence="12">
        <name>Fe(2+)</name>
        <dbReference type="ChEBI" id="CHEBI:29033"/>
    </cofactor>
    <cofactor evidence="12">
        <name>Ni(2+)</name>
        <dbReference type="ChEBI" id="CHEBI:49786"/>
    </cofactor>
    <text evidence="12">Binds either 1 Fe or Ni cation per monomer. Iron-binding promotes an acireductone dioxygenase reaction producing 2-keto-4-methylthiobutyrate, while nickel-binding promotes an acireductone dioxygenase reaction producing 3-(methylsulfanyl)propanoate.</text>
</comment>
<dbReference type="InterPro" id="IPR027496">
    <property type="entry name" value="ARD_euk"/>
</dbReference>
<proteinExistence type="inferred from homology"/>
<dbReference type="InterPro" id="IPR004313">
    <property type="entry name" value="ARD"/>
</dbReference>
<dbReference type="InterPro" id="IPR014710">
    <property type="entry name" value="RmlC-like_jellyroll"/>
</dbReference>
<keyword evidence="5 12" id="KW-0028">Amino-acid biosynthesis</keyword>
<evidence type="ECO:0000313" key="16">
    <source>
        <dbReference type="Proteomes" id="UP000682877"/>
    </source>
</evidence>
<evidence type="ECO:0000256" key="11">
    <source>
        <dbReference type="ARBA" id="ARBA00023242"/>
    </source>
</evidence>
<keyword evidence="4 12" id="KW-0533">Nickel</keyword>
<keyword evidence="16" id="KW-1185">Reference proteome</keyword>
<keyword evidence="6 12" id="KW-0479">Metal-binding</keyword>
<dbReference type="EC" id="1.13.11.53" evidence="12"/>
<dbReference type="SMART" id="SM00979">
    <property type="entry name" value="TIFY"/>
    <property type="match status" value="1"/>
</dbReference>
<dbReference type="GO" id="GO:0005506">
    <property type="term" value="F:iron ion binding"/>
    <property type="evidence" value="ECO:0007669"/>
    <property type="project" value="UniProtKB-UniRule"/>
</dbReference>
<evidence type="ECO:0000256" key="5">
    <source>
        <dbReference type="ARBA" id="ARBA00022605"/>
    </source>
</evidence>
<sequence>MDVGVSSAKSILAKPLKLLTEEDISQLTREDCRKFLKDKGFFFHFFRSYCLLREDLALGVCVLQLIFKFSTLSELFLLVCLFREWRLTRVETGMRRPSWNKSQAIQQVLSLKALFEPGDDSGAGILRKILVSQPANPPRVTTTNELGDCGRISFQEDDGPCQRRDSPKSAEFSGGSAKFAAEKDTCRSPAETSALVGQMAIFYSGKVNVYDGVPPEKARSIMHFAANPIDLPENGIVASSKMISKRISKEKMVGLPQNGLEKANSSRDSGVNSVHITLIKFSKAKKCPGVASSSLEMFLNRQPRMNAAYSQNLGCTGSPLQSESPENQTKSPNLSVDLNSEVVKDGREDVIQAWYMDDSEEDQRLPHHKDPKEFLSLDKLAELGVLSWRLDADNYETDEELKKIRESRGYSYMDFCEVCPEKLPNYEDKVKSFFEEHLHTDEEIRYCVAGSGYFDVRDRNEAWIRVWVKKGGMIVLPAGIYHRFTVDSDNYIKAMRLFVGEPVWTPYNRPHDHLPARKEYLDNFVKVNEGGGAIDASA</sequence>
<feature type="domain" description="Tify" evidence="14">
    <location>
        <begin position="192"/>
        <end position="227"/>
    </location>
</feature>
<dbReference type="HAMAP" id="MF_03154">
    <property type="entry name" value="Salvage_MtnD_euk"/>
    <property type="match status" value="1"/>
</dbReference>
<protein>
    <recommendedName>
        <fullName evidence="12">Acireductone dioxygenase</fullName>
    </recommendedName>
    <alternativeName>
        <fullName evidence="12">Acireductone dioxygenase (Fe(2+)-requiring)</fullName>
        <shortName evidence="12">ARD'</shortName>
        <shortName evidence="12">Fe-ARD</shortName>
        <ecNumber evidence="12">1.13.11.54</ecNumber>
    </alternativeName>
    <alternativeName>
        <fullName evidence="12">Acireductone dioxygenase (Ni(2+)-requiring)</fullName>
        <shortName evidence="12">ARD</shortName>
        <shortName evidence="12">Ni-ARD</shortName>
        <ecNumber evidence="12">1.13.11.53</ecNumber>
    </alternativeName>
</protein>
<dbReference type="GO" id="GO:0005634">
    <property type="term" value="C:nucleus"/>
    <property type="evidence" value="ECO:0007669"/>
    <property type="project" value="UniProtKB-SubCell"/>
</dbReference>
<evidence type="ECO:0000256" key="1">
    <source>
        <dbReference type="ARBA" id="ARBA00000428"/>
    </source>
</evidence>
<keyword evidence="7 12" id="KW-0223">Dioxygenase</keyword>
<dbReference type="GO" id="GO:0005886">
    <property type="term" value="C:plasma membrane"/>
    <property type="evidence" value="ECO:0007669"/>
    <property type="project" value="UniProtKB-SubCell"/>
</dbReference>
<dbReference type="Pfam" id="PF03079">
    <property type="entry name" value="ARD"/>
    <property type="match status" value="1"/>
</dbReference>
<dbReference type="PANTHER" id="PTHR23418">
    <property type="entry name" value="ACIREDUCTONE DIOXYGENASE"/>
    <property type="match status" value="1"/>
</dbReference>
<feature type="binding site" evidence="12">
    <location>
        <position position="439"/>
    </location>
    <ligand>
        <name>Fe(2+)</name>
        <dbReference type="ChEBI" id="CHEBI:29033"/>
        <note>for iron-dependent acireductone dioxygenase activity</note>
    </ligand>
</feature>
<dbReference type="InterPro" id="IPR011051">
    <property type="entry name" value="RmlC_Cupin_sf"/>
</dbReference>
<feature type="binding site" evidence="12">
    <location>
        <position position="443"/>
    </location>
    <ligand>
        <name>Fe(2+)</name>
        <dbReference type="ChEBI" id="CHEBI:29033"/>
        <note>for iron-dependent acireductone dioxygenase activity</note>
    </ligand>
</feature>
<organism evidence="15 16">
    <name type="scientific">Arabidopsis arenosa</name>
    <name type="common">Sand rock-cress</name>
    <name type="synonym">Cardaminopsis arenosa</name>
    <dbReference type="NCBI Taxonomy" id="38785"/>
    <lineage>
        <taxon>Eukaryota</taxon>
        <taxon>Viridiplantae</taxon>
        <taxon>Streptophyta</taxon>
        <taxon>Embryophyta</taxon>
        <taxon>Tracheophyta</taxon>
        <taxon>Spermatophyta</taxon>
        <taxon>Magnoliopsida</taxon>
        <taxon>eudicotyledons</taxon>
        <taxon>Gunneridae</taxon>
        <taxon>Pentapetalae</taxon>
        <taxon>rosids</taxon>
        <taxon>malvids</taxon>
        <taxon>Brassicales</taxon>
        <taxon>Brassicaceae</taxon>
        <taxon>Camelineae</taxon>
        <taxon>Arabidopsis</taxon>
    </lineage>
</organism>
<feature type="binding site" evidence="12">
    <location>
        <position position="437"/>
    </location>
    <ligand>
        <name>Fe(2+)</name>
        <dbReference type="ChEBI" id="CHEBI:29033"/>
        <note>for iron-dependent acireductone dioxygenase activity</note>
    </ligand>
</feature>
<evidence type="ECO:0000256" key="2">
    <source>
        <dbReference type="ARBA" id="ARBA00004413"/>
    </source>
</evidence>
<dbReference type="AlphaFoldDB" id="A0A8S2AUW7"/>
<dbReference type="Pfam" id="PF06200">
    <property type="entry name" value="tify"/>
    <property type="match status" value="1"/>
</dbReference>
<evidence type="ECO:0000256" key="3">
    <source>
        <dbReference type="ARBA" id="ARBA00022490"/>
    </source>
</evidence>
<dbReference type="GO" id="GO:0016151">
    <property type="term" value="F:nickel cation binding"/>
    <property type="evidence" value="ECO:0007669"/>
    <property type="project" value="UniProtKB-UniRule"/>
</dbReference>
<evidence type="ECO:0000256" key="6">
    <source>
        <dbReference type="ARBA" id="ARBA00022723"/>
    </source>
</evidence>
<keyword evidence="3 12" id="KW-0963">Cytoplasm</keyword>
<name>A0A8S2AUW7_ARAAE</name>
<dbReference type="InterPro" id="IPR010399">
    <property type="entry name" value="Tify_dom"/>
</dbReference>
<dbReference type="PROSITE" id="PS51320">
    <property type="entry name" value="TIFY"/>
    <property type="match status" value="1"/>
</dbReference>
<feature type="binding site" evidence="12">
    <location>
        <position position="482"/>
    </location>
    <ligand>
        <name>Fe(2+)</name>
        <dbReference type="ChEBI" id="CHEBI:29033"/>
        <note>for iron-dependent acireductone dioxygenase activity</note>
    </ligand>
</feature>
<dbReference type="Gene3D" id="2.60.120.10">
    <property type="entry name" value="Jelly Rolls"/>
    <property type="match status" value="1"/>
</dbReference>
<evidence type="ECO:0000256" key="13">
    <source>
        <dbReference type="SAM" id="MobiDB-lite"/>
    </source>
</evidence>
<dbReference type="CDD" id="cd02232">
    <property type="entry name" value="cupin_ARD"/>
    <property type="match status" value="1"/>
</dbReference>
<feature type="binding site" evidence="12">
    <location>
        <position position="439"/>
    </location>
    <ligand>
        <name>Ni(2+)</name>
        <dbReference type="ChEBI" id="CHEBI:49786"/>
        <note>for nickel-dependent acireductone dioxygenase activity</note>
    </ligand>
</feature>
<gene>
    <name evidence="15" type="ORF">AARE701A_LOCUS19449</name>
</gene>
<comment type="catalytic activity">
    <reaction evidence="1 12">
        <text>1,2-dihydroxy-5-(methylsulfanyl)pent-1-en-3-one + O2 = 4-methylsulfanyl-2-oxobutanoate + formate + 2 H(+)</text>
        <dbReference type="Rhea" id="RHEA:24504"/>
        <dbReference type="ChEBI" id="CHEBI:15378"/>
        <dbReference type="ChEBI" id="CHEBI:15379"/>
        <dbReference type="ChEBI" id="CHEBI:15740"/>
        <dbReference type="ChEBI" id="CHEBI:16723"/>
        <dbReference type="ChEBI" id="CHEBI:49252"/>
        <dbReference type="EC" id="1.13.11.54"/>
    </reaction>
</comment>
<dbReference type="GO" id="GO:0005737">
    <property type="term" value="C:cytoplasm"/>
    <property type="evidence" value="ECO:0007669"/>
    <property type="project" value="UniProtKB-SubCell"/>
</dbReference>
<comment type="catalytic activity">
    <reaction evidence="12">
        <text>1,2-dihydroxy-5-(methylsulfanyl)pent-1-en-3-one + O2 = 3-(methylsulfanyl)propanoate + CO + formate + 2 H(+)</text>
        <dbReference type="Rhea" id="RHEA:14161"/>
        <dbReference type="ChEBI" id="CHEBI:15378"/>
        <dbReference type="ChEBI" id="CHEBI:15379"/>
        <dbReference type="ChEBI" id="CHEBI:15740"/>
        <dbReference type="ChEBI" id="CHEBI:17245"/>
        <dbReference type="ChEBI" id="CHEBI:49016"/>
        <dbReference type="ChEBI" id="CHEBI:49252"/>
        <dbReference type="EC" id="1.13.11.53"/>
    </reaction>
</comment>
<evidence type="ECO:0000256" key="7">
    <source>
        <dbReference type="ARBA" id="ARBA00022964"/>
    </source>
</evidence>
<evidence type="ECO:0000256" key="9">
    <source>
        <dbReference type="ARBA" id="ARBA00023004"/>
    </source>
</evidence>
<dbReference type="PANTHER" id="PTHR23418:SF0">
    <property type="entry name" value="ACIREDUCTONE DIOXYGENASE"/>
    <property type="match status" value="1"/>
</dbReference>
<evidence type="ECO:0000256" key="4">
    <source>
        <dbReference type="ARBA" id="ARBA00022596"/>
    </source>
</evidence>
<reference evidence="15" key="1">
    <citation type="submission" date="2021-01" db="EMBL/GenBank/DDBJ databases">
        <authorList>
            <person name="Bezrukov I."/>
        </authorList>
    </citation>
    <scope>NUCLEOTIDE SEQUENCE</scope>
</reference>
<dbReference type="FunFam" id="2.60.120.10:FF:000031">
    <property type="entry name" value="1,2-dihydroxy-3-keto-5-methylthiopentene dioxygenase"/>
    <property type="match status" value="1"/>
</dbReference>
<feature type="region of interest" description="Disordered" evidence="13">
    <location>
        <begin position="312"/>
        <end position="334"/>
    </location>
</feature>
<dbReference type="EMBL" id="LR999457">
    <property type="protein sequence ID" value="CAE6196095.1"/>
    <property type="molecule type" value="Genomic_DNA"/>
</dbReference>
<accession>A0A8S2AUW7</accession>
<comment type="similarity">
    <text evidence="12">Belongs to the acireductone dioxygenase (ARD) family.</text>
</comment>
<feature type="binding site" evidence="12">
    <location>
        <position position="443"/>
    </location>
    <ligand>
        <name>Ni(2+)</name>
        <dbReference type="ChEBI" id="CHEBI:49786"/>
        <note>for nickel-dependent acireductone dioxygenase activity</note>
    </ligand>
</feature>
<feature type="binding site" evidence="12">
    <location>
        <position position="482"/>
    </location>
    <ligand>
        <name>Ni(2+)</name>
        <dbReference type="ChEBI" id="CHEBI:49786"/>
        <note>for nickel-dependent acireductone dioxygenase activity</note>
    </ligand>
</feature>
<dbReference type="EC" id="1.13.11.54" evidence="12"/>
<comment type="subcellular location">
    <subcellularLocation>
        <location evidence="2">Cell membrane</location>
        <topology evidence="2">Peripheral membrane protein</topology>
        <orientation evidence="2">Cytoplasmic side</orientation>
    </subcellularLocation>
    <subcellularLocation>
        <location evidence="12">Cytoplasm</location>
    </subcellularLocation>
    <subcellularLocation>
        <location evidence="12">Nucleus</location>
    </subcellularLocation>
</comment>
<keyword evidence="10 12" id="KW-0486">Methionine biosynthesis</keyword>
<dbReference type="SUPFAM" id="SSF51182">
    <property type="entry name" value="RmlC-like cupins"/>
    <property type="match status" value="1"/>
</dbReference>
<dbReference type="GO" id="GO:0019509">
    <property type="term" value="P:L-methionine salvage from methylthioadenosine"/>
    <property type="evidence" value="ECO:0007669"/>
    <property type="project" value="UniProtKB-UniRule"/>
</dbReference>
<dbReference type="Proteomes" id="UP000682877">
    <property type="component" value="Chromosome 7"/>
</dbReference>